<dbReference type="RefSeq" id="WP_369384590.1">
    <property type="nucleotide sequence ID" value="NZ_BAUU01000035.1"/>
</dbReference>
<dbReference type="AlphaFoldDB" id="W4QJU4"/>
<evidence type="ECO:0000259" key="1">
    <source>
        <dbReference type="SMART" id="SM00842"/>
    </source>
</evidence>
<dbReference type="GO" id="GO:0051301">
    <property type="term" value="P:cell division"/>
    <property type="evidence" value="ECO:0007669"/>
    <property type="project" value="UniProtKB-KW"/>
</dbReference>
<dbReference type="SMART" id="SM00842">
    <property type="entry name" value="FtsA"/>
    <property type="match status" value="1"/>
</dbReference>
<sequence length="155" mass="17357">MTTNQTNSPLFALDIGTRSVVGLLLQQEEETFSLLDSYTKEHDERAMLDGQIHDVPSVARVIEMIKQKLEEKHGPLKKVCVAAAGRSLKTIRAKVSINIDAKPMLTRDDLLHLELSAVQQAQYELANERTDSSTDYYCVGYSVLAIYLTMNQLEA</sequence>
<feature type="domain" description="SHS2" evidence="1">
    <location>
        <begin position="10"/>
        <end position="149"/>
    </location>
</feature>
<protein>
    <submittedName>
        <fullName evidence="2">Cell division protein FtsA</fullName>
    </submittedName>
</protein>
<dbReference type="Proteomes" id="UP000018895">
    <property type="component" value="Unassembled WGS sequence"/>
</dbReference>
<dbReference type="InterPro" id="IPR003494">
    <property type="entry name" value="SHS2_FtsA"/>
</dbReference>
<gene>
    <name evidence="2" type="ORF">JCM9152_3929</name>
</gene>
<dbReference type="Gene3D" id="3.30.420.40">
    <property type="match status" value="1"/>
</dbReference>
<name>W4QJU4_9BACI</name>
<dbReference type="STRING" id="1236971.JCM9152_3929"/>
<dbReference type="SUPFAM" id="SSF53067">
    <property type="entry name" value="Actin-like ATPase domain"/>
    <property type="match status" value="1"/>
</dbReference>
<proteinExistence type="predicted"/>
<reference evidence="2" key="1">
    <citation type="journal article" date="2014" name="Genome Announc.">
        <title>Draft Genome Sequences of Three Alkaliphilic Bacillus Strains, Bacillus wakoensis JCM 9140T, Bacillus akibai JCM 9157T, and Bacillus hemicellulosilyticus JCM 9152T.</title>
        <authorList>
            <person name="Yuki M."/>
            <person name="Oshima K."/>
            <person name="Suda W."/>
            <person name="Oshida Y."/>
            <person name="Kitamura K."/>
            <person name="Iida T."/>
            <person name="Hattori M."/>
            <person name="Ohkuma M."/>
        </authorList>
    </citation>
    <scope>NUCLEOTIDE SEQUENCE [LARGE SCALE GENOMIC DNA]</scope>
    <source>
        <strain evidence="2">JCM 9152</strain>
    </source>
</reference>
<keyword evidence="2" id="KW-0131">Cell cycle</keyword>
<keyword evidence="3" id="KW-1185">Reference proteome</keyword>
<evidence type="ECO:0000313" key="2">
    <source>
        <dbReference type="EMBL" id="GAE32395.1"/>
    </source>
</evidence>
<dbReference type="InterPro" id="IPR043129">
    <property type="entry name" value="ATPase_NBD"/>
</dbReference>
<accession>W4QJU4</accession>
<comment type="caution">
    <text evidence="2">The sequence shown here is derived from an EMBL/GenBank/DDBJ whole genome shotgun (WGS) entry which is preliminary data.</text>
</comment>
<organism evidence="2 3">
    <name type="scientific">Halalkalibacter hemicellulosilyticusJCM 9152</name>
    <dbReference type="NCBI Taxonomy" id="1236971"/>
    <lineage>
        <taxon>Bacteria</taxon>
        <taxon>Bacillati</taxon>
        <taxon>Bacillota</taxon>
        <taxon>Bacilli</taxon>
        <taxon>Bacillales</taxon>
        <taxon>Bacillaceae</taxon>
        <taxon>Halalkalibacter</taxon>
    </lineage>
</organism>
<dbReference type="EMBL" id="BAUU01000035">
    <property type="protein sequence ID" value="GAE32395.1"/>
    <property type="molecule type" value="Genomic_DNA"/>
</dbReference>
<evidence type="ECO:0000313" key="3">
    <source>
        <dbReference type="Proteomes" id="UP000018895"/>
    </source>
</evidence>
<keyword evidence="2" id="KW-0132">Cell division</keyword>